<accession>A0A167Y260</accession>
<evidence type="ECO:0000256" key="4">
    <source>
        <dbReference type="ARBA" id="ARBA00023052"/>
    </source>
</evidence>
<dbReference type="EC" id="1.2.4.1" evidence="2"/>
<dbReference type="GO" id="GO:0006086">
    <property type="term" value="P:pyruvate decarboxylation to acetyl-CoA"/>
    <property type="evidence" value="ECO:0007669"/>
    <property type="project" value="EnsemblFungi"/>
</dbReference>
<evidence type="ECO:0000256" key="2">
    <source>
        <dbReference type="ARBA" id="ARBA00012281"/>
    </source>
</evidence>
<dbReference type="CDD" id="cd02000">
    <property type="entry name" value="TPP_E1_PDC_ADC_BCADC"/>
    <property type="match status" value="1"/>
</dbReference>
<dbReference type="GO" id="GO:0004739">
    <property type="term" value="F:pyruvate dehydrogenase (acetyl-transferring) activity"/>
    <property type="evidence" value="ECO:0007669"/>
    <property type="project" value="UniProtKB-EC"/>
</dbReference>
<dbReference type="PANTHER" id="PTHR11516:SF60">
    <property type="entry name" value="PYRUVATE DEHYDROGENASE E1 COMPONENT SUBUNIT ALPHA"/>
    <property type="match status" value="1"/>
</dbReference>
<evidence type="ECO:0000256" key="1">
    <source>
        <dbReference type="ARBA" id="ARBA00001964"/>
    </source>
</evidence>
<dbReference type="PANTHER" id="PTHR11516">
    <property type="entry name" value="PYRUVATE DEHYDROGENASE E1 COMPONENT, ALPHA SUBUNIT BACTERIAL AND ORGANELLAR"/>
    <property type="match status" value="1"/>
</dbReference>
<dbReference type="GO" id="GO:0007124">
    <property type="term" value="P:pseudohyphal growth"/>
    <property type="evidence" value="ECO:0007669"/>
    <property type="project" value="EnsemblFungi"/>
</dbReference>
<evidence type="ECO:0000256" key="3">
    <source>
        <dbReference type="ARBA" id="ARBA00023002"/>
    </source>
</evidence>
<dbReference type="STRING" id="1081102.A0A167Y260"/>
<dbReference type="GO" id="GO:0045254">
    <property type="term" value="C:pyruvate dehydrogenase complex"/>
    <property type="evidence" value="ECO:0007669"/>
    <property type="project" value="EnsemblFungi"/>
</dbReference>
<feature type="domain" description="Dehydrogenase E1 component" evidence="6">
    <location>
        <begin position="114"/>
        <end position="409"/>
    </location>
</feature>
<proteinExistence type="predicted"/>
<gene>
    <name evidence="7" type="ORF">SPI_02522</name>
</gene>
<evidence type="ECO:0000259" key="6">
    <source>
        <dbReference type="Pfam" id="PF00676"/>
    </source>
</evidence>
<dbReference type="SUPFAM" id="SSF52518">
    <property type="entry name" value="Thiamin diphosphate-binding fold (THDP-binding)"/>
    <property type="match status" value="1"/>
</dbReference>
<evidence type="ECO:0000256" key="5">
    <source>
        <dbReference type="ARBA" id="ARBA00072290"/>
    </source>
</evidence>
<dbReference type="OrthoDB" id="10256198at2759"/>
<dbReference type="InterPro" id="IPR050642">
    <property type="entry name" value="PDH_E1_Alpha_Subunit"/>
</dbReference>
<reference evidence="7 8" key="1">
    <citation type="journal article" date="2016" name="Genome Biol. Evol.">
        <title>Divergent and convergent evolution of fungal pathogenicity.</title>
        <authorList>
            <person name="Shang Y."/>
            <person name="Xiao G."/>
            <person name="Zheng P."/>
            <person name="Cen K."/>
            <person name="Zhan S."/>
            <person name="Wang C."/>
        </authorList>
    </citation>
    <scope>NUCLEOTIDE SEQUENCE [LARGE SCALE GENOMIC DNA]</scope>
    <source>
        <strain evidence="7 8">RCEF 264</strain>
    </source>
</reference>
<comment type="cofactor">
    <cofactor evidence="1">
        <name>thiamine diphosphate</name>
        <dbReference type="ChEBI" id="CHEBI:58937"/>
    </cofactor>
</comment>
<comment type="caution">
    <text evidence="7">The sequence shown here is derived from an EMBL/GenBank/DDBJ whole genome shotgun (WGS) entry which is preliminary data.</text>
</comment>
<keyword evidence="8" id="KW-1185">Reference proteome</keyword>
<evidence type="ECO:0000313" key="7">
    <source>
        <dbReference type="EMBL" id="OAA65735.1"/>
    </source>
</evidence>
<dbReference type="Proteomes" id="UP000076874">
    <property type="component" value="Unassembled WGS sequence"/>
</dbReference>
<keyword evidence="3" id="KW-0560">Oxidoreductase</keyword>
<dbReference type="InterPro" id="IPR029061">
    <property type="entry name" value="THDP-binding"/>
</dbReference>
<organism evidence="7 8">
    <name type="scientific">Niveomyces insectorum RCEF 264</name>
    <dbReference type="NCBI Taxonomy" id="1081102"/>
    <lineage>
        <taxon>Eukaryota</taxon>
        <taxon>Fungi</taxon>
        <taxon>Dikarya</taxon>
        <taxon>Ascomycota</taxon>
        <taxon>Pezizomycotina</taxon>
        <taxon>Sordariomycetes</taxon>
        <taxon>Hypocreomycetidae</taxon>
        <taxon>Hypocreales</taxon>
        <taxon>Cordycipitaceae</taxon>
        <taxon>Niveomyces</taxon>
    </lineage>
</organism>
<sequence length="440" mass="48045">MLSRAAFRVGRTATVGSLRTAAATTTTTTSLPMRAAAAKAAPAGLPSFSSSAFSSRRFVTTDAASAHVEKSAVPDADDVPFAVTLSDESFETYELDPPPYTLEVTKAQLKRMYYDMVVIRQMEMAADRLYKEKKIRGFCHLSTGQEAVAVGIENAIERADDVITAYRCHGFAYMRGGAVRKIIGELLGRQGGISYGRGGSMHMFEKGFYGGNGIVGAQVPVGAGLAFAHQYQDKKTATVILYGDGASNQGQVFEAFNMAKLWKLPALFGCENNKYGMGTAANRSSALTDYYKRGQYIPGLKVNGMDALAVKAAVQYGKAWTASGNGPLVLEYVTYRYGGHSMSDPGTTYRTREEIQRMRSTNDPIAGLKHKMVDWAVVTEDELKALDKEARRYVNEEVAAAEAMPLPEANLDVLFNDIYVQGSEPRFVRGRTADELRYFE</sequence>
<dbReference type="AlphaFoldDB" id="A0A167Y260"/>
<dbReference type="EMBL" id="AZHD01000003">
    <property type="protein sequence ID" value="OAA65735.1"/>
    <property type="molecule type" value="Genomic_DNA"/>
</dbReference>
<name>A0A167Y260_9HYPO</name>
<dbReference type="Pfam" id="PF00676">
    <property type="entry name" value="E1_dh"/>
    <property type="match status" value="1"/>
</dbReference>
<dbReference type="Gene3D" id="3.40.50.970">
    <property type="match status" value="1"/>
</dbReference>
<evidence type="ECO:0000313" key="8">
    <source>
        <dbReference type="Proteomes" id="UP000076874"/>
    </source>
</evidence>
<keyword evidence="4" id="KW-0786">Thiamine pyrophosphate</keyword>
<protein>
    <recommendedName>
        <fullName evidence="5">Pyruvate dehydrogenase E1 component subunit alpha, mitochondrial</fullName>
        <ecNumber evidence="2">1.2.4.1</ecNumber>
    </recommendedName>
</protein>
<dbReference type="FunFam" id="3.40.50.970:FF:000013">
    <property type="entry name" value="Pyruvate dehydrogenase E1 component subunit alpha"/>
    <property type="match status" value="1"/>
</dbReference>
<dbReference type="GO" id="GO:0042645">
    <property type="term" value="C:mitochondrial nucleoid"/>
    <property type="evidence" value="ECO:0007669"/>
    <property type="project" value="EnsemblFungi"/>
</dbReference>
<dbReference type="InterPro" id="IPR001017">
    <property type="entry name" value="DH_E1"/>
</dbReference>
<keyword evidence="7" id="KW-0670">Pyruvate</keyword>